<reference evidence="1 2" key="1">
    <citation type="journal article" date="2020" name="Fungal Divers.">
        <title>Resolving the Mortierellaceae phylogeny through synthesis of multi-gene phylogenetics and phylogenomics.</title>
        <authorList>
            <person name="Vandepol N."/>
            <person name="Liber J."/>
            <person name="Desiro A."/>
            <person name="Na H."/>
            <person name="Kennedy M."/>
            <person name="Barry K."/>
            <person name="Grigoriev I.V."/>
            <person name="Miller A.N."/>
            <person name="O'Donnell K."/>
            <person name="Stajich J.E."/>
            <person name="Bonito G."/>
        </authorList>
    </citation>
    <scope>NUCLEOTIDE SEQUENCE [LARGE SCALE GENOMIC DNA]</scope>
    <source>
        <strain evidence="1 2">AD045</strain>
    </source>
</reference>
<evidence type="ECO:0008006" key="3">
    <source>
        <dbReference type="Google" id="ProtNLM"/>
    </source>
</evidence>
<keyword evidence="2" id="KW-1185">Reference proteome</keyword>
<gene>
    <name evidence="1" type="ORF">BGZ96_011309</name>
</gene>
<organism evidence="1 2">
    <name type="scientific">Linnemannia gamsii</name>
    <dbReference type="NCBI Taxonomy" id="64522"/>
    <lineage>
        <taxon>Eukaryota</taxon>
        <taxon>Fungi</taxon>
        <taxon>Fungi incertae sedis</taxon>
        <taxon>Mucoromycota</taxon>
        <taxon>Mortierellomycotina</taxon>
        <taxon>Mortierellomycetes</taxon>
        <taxon>Mortierellales</taxon>
        <taxon>Mortierellaceae</taxon>
        <taxon>Linnemannia</taxon>
    </lineage>
</organism>
<dbReference type="Proteomes" id="UP001194696">
    <property type="component" value="Unassembled WGS sequence"/>
</dbReference>
<dbReference type="EMBL" id="JAAAIM010000788">
    <property type="protein sequence ID" value="KAG0284298.1"/>
    <property type="molecule type" value="Genomic_DNA"/>
</dbReference>
<evidence type="ECO:0000313" key="1">
    <source>
        <dbReference type="EMBL" id="KAG0284298.1"/>
    </source>
</evidence>
<proteinExistence type="predicted"/>
<sequence length="287" mass="32767">MANDIEGLVDEWRNDNSMTAIDWLHDIEDIARSGHLNEMFIFKNKIKGVMLAWYERWRLEGGTRDWRRLKEDFPEEARRHRTADTTMAEILEIKQKVGEPTPNYQTRMECSIKLLSVSLTEEGVPYEIVPQVERIVSQVFCRGLLPGHPFRIKNKDSKKTLALTYTAVAKYGEPTFESMTRNANPSAYTLPLAQSLEYKGVKIEAAKLAEFMTEFDKAATEQLSMDELVDMIRAWQLSSLEEHTAAGRAMRTVGYMNPIVARRVFGGTMLAKHIHAAPTGRRATGQR</sequence>
<name>A0ABQ7JSU5_9FUNG</name>
<comment type="caution">
    <text evidence="1">The sequence shown here is derived from an EMBL/GenBank/DDBJ whole genome shotgun (WGS) entry which is preliminary data.</text>
</comment>
<accession>A0ABQ7JSU5</accession>
<evidence type="ECO:0000313" key="2">
    <source>
        <dbReference type="Proteomes" id="UP001194696"/>
    </source>
</evidence>
<protein>
    <recommendedName>
        <fullName evidence="3">Retrotransposon gag domain-containing protein</fullName>
    </recommendedName>
</protein>